<dbReference type="RefSeq" id="WP_271885138.1">
    <property type="nucleotide sequence ID" value="NZ_CP067136.1"/>
</dbReference>
<dbReference type="Proteomes" id="UP001219349">
    <property type="component" value="Chromosome"/>
</dbReference>
<dbReference type="PROSITE" id="PS51318">
    <property type="entry name" value="TAT"/>
    <property type="match status" value="1"/>
</dbReference>
<proteinExistence type="predicted"/>
<accession>A0ABY7SHB2</accession>
<sequence>MKYSAPFDVSRRRFLKYGVFGTALLAGGGYAATRMTDAGIVPRIPVLNHLDAGGQSVFGAVSDVVLDGMLPEDGTERRAAIDDVLVGIDGLLNDLPESSRKEVKDLLGLLAMAPTRFILGGRWGNWDAASRDQVRSYLDGLASSRAALKRTAFVVLRDMPTSAFYGSRRSWELIGYDGPMFDNDA</sequence>
<name>A0ABY7SHB2_9RHOB</name>
<dbReference type="EMBL" id="CP067136">
    <property type="protein sequence ID" value="WCR05907.1"/>
    <property type="molecule type" value="Genomic_DNA"/>
</dbReference>
<organism evidence="1 2">
    <name type="scientific">Paracoccus fistulariae</name>
    <dbReference type="NCBI Taxonomy" id="658446"/>
    <lineage>
        <taxon>Bacteria</taxon>
        <taxon>Pseudomonadati</taxon>
        <taxon>Pseudomonadota</taxon>
        <taxon>Alphaproteobacteria</taxon>
        <taxon>Rhodobacterales</taxon>
        <taxon>Paracoccaceae</taxon>
        <taxon>Paracoccus</taxon>
    </lineage>
</organism>
<gene>
    <name evidence="1" type="ORF">JHX87_10235</name>
</gene>
<protein>
    <recommendedName>
        <fullName evidence="3">Twin-arginine translocation signal domain-containing protein</fullName>
    </recommendedName>
</protein>
<keyword evidence="2" id="KW-1185">Reference proteome</keyword>
<evidence type="ECO:0008006" key="3">
    <source>
        <dbReference type="Google" id="ProtNLM"/>
    </source>
</evidence>
<evidence type="ECO:0000313" key="2">
    <source>
        <dbReference type="Proteomes" id="UP001219349"/>
    </source>
</evidence>
<evidence type="ECO:0000313" key="1">
    <source>
        <dbReference type="EMBL" id="WCR05907.1"/>
    </source>
</evidence>
<reference evidence="1 2" key="1">
    <citation type="submission" date="2021-01" db="EMBL/GenBank/DDBJ databases">
        <title>Biogeographic distribution of Paracoccus.</title>
        <authorList>
            <person name="Hollensteiner J."/>
            <person name="Leineberger J."/>
            <person name="Brinkhoff T."/>
            <person name="Daniel R."/>
        </authorList>
    </citation>
    <scope>NUCLEOTIDE SEQUENCE [LARGE SCALE GENOMIC DNA]</scope>
    <source>
        <strain evidence="1 2">KCTC 22803</strain>
    </source>
</reference>
<dbReference type="InterPro" id="IPR006311">
    <property type="entry name" value="TAT_signal"/>
</dbReference>